<dbReference type="RefSeq" id="WP_206004627.1">
    <property type="nucleotide sequence ID" value="NZ_CP070617.1"/>
</dbReference>
<sequence length="157" mass="16463">MAKKDSAVKARQRAREQMAAKLAEQRKREQANEADLATFFETEDALTAAADERDAAIAKAHSDYDKATGKVTATRSSALAAIRGRGETVADLATLTGLTTREVNALLKTTHSSSPAEKKTAEKTAESATATDRSATAEPAKTEATPEPLGSSDALAS</sequence>
<accession>A0A974VYB5</accession>
<name>A0A974VYB5_9NOCA</name>
<proteinExistence type="predicted"/>
<evidence type="ECO:0000313" key="2">
    <source>
        <dbReference type="EMBL" id="QSE87863.1"/>
    </source>
</evidence>
<protein>
    <submittedName>
        <fullName evidence="2">Uncharacterized protein</fullName>
    </submittedName>
</protein>
<feature type="region of interest" description="Disordered" evidence="1">
    <location>
        <begin position="106"/>
        <end position="157"/>
    </location>
</feature>
<keyword evidence="2" id="KW-0614">Plasmid</keyword>
<feature type="compositionally biased region" description="Low complexity" evidence="1">
    <location>
        <begin position="126"/>
        <end position="148"/>
    </location>
</feature>
<reference evidence="2 3" key="1">
    <citation type="journal article" date="2021" name="Microbiol. Resour. Announc.">
        <title>Complete Genome Sequences of Two Rhodococcus sp. Strains with Large and Linear Chromosomes, Isolated from Apple Rhizosphere.</title>
        <authorList>
            <person name="Benning S."/>
            <person name="Brugnone N."/>
            <person name="Siani R."/>
            <person name="Kublik S."/>
            <person name="Schloter M."/>
            <person name="Rad V."/>
        </authorList>
    </citation>
    <scope>NUCLEOTIDE SEQUENCE [LARGE SCALE GENOMIC DNA]</scope>
    <source>
        <strain evidence="2 3">R79</strain>
    </source>
</reference>
<dbReference type="EMBL" id="CP070617">
    <property type="protein sequence ID" value="QSE87863.1"/>
    <property type="molecule type" value="Genomic_DNA"/>
</dbReference>
<evidence type="ECO:0000313" key="3">
    <source>
        <dbReference type="Proteomes" id="UP000662986"/>
    </source>
</evidence>
<organism evidence="2 3">
    <name type="scientific">Rhodococcus pseudokoreensis</name>
    <dbReference type="NCBI Taxonomy" id="2811421"/>
    <lineage>
        <taxon>Bacteria</taxon>
        <taxon>Bacillati</taxon>
        <taxon>Actinomycetota</taxon>
        <taxon>Actinomycetes</taxon>
        <taxon>Mycobacteriales</taxon>
        <taxon>Nocardiaceae</taxon>
        <taxon>Rhodococcus</taxon>
    </lineage>
</organism>
<feature type="compositionally biased region" description="Basic and acidic residues" evidence="1">
    <location>
        <begin position="116"/>
        <end position="125"/>
    </location>
</feature>
<evidence type="ECO:0000256" key="1">
    <source>
        <dbReference type="SAM" id="MobiDB-lite"/>
    </source>
</evidence>
<geneLocation type="plasmid" evidence="2 3">
    <name>unnamed2</name>
</geneLocation>
<dbReference type="Proteomes" id="UP000662986">
    <property type="component" value="Plasmid unnamed2"/>
</dbReference>
<reference evidence="2 3" key="2">
    <citation type="journal article" date="2022" name="Arch. Microbiol.">
        <title>Rhodococcus pseudokoreensis sp. nov. isolated from the rhizosphere of young M26 apple rootstocks.</title>
        <authorList>
            <person name="Kampfer P."/>
            <person name="Glaeser S.P."/>
            <person name="Blom J."/>
            <person name="Wolf J."/>
            <person name="Benning S."/>
            <person name="Schloter M."/>
            <person name="Neumann-Schaal M."/>
        </authorList>
    </citation>
    <scope>NUCLEOTIDE SEQUENCE [LARGE SCALE GENOMIC DNA]</scope>
    <source>
        <strain evidence="2 3">R79</strain>
    </source>
</reference>
<keyword evidence="3" id="KW-1185">Reference proteome</keyword>
<gene>
    <name evidence="2" type="ORF">JWS13_04400</name>
</gene>
<feature type="compositionally biased region" description="Polar residues" evidence="1">
    <location>
        <begin position="106"/>
        <end position="115"/>
    </location>
</feature>